<reference evidence="2" key="1">
    <citation type="submission" date="2023-01" db="EMBL/GenBank/DDBJ databases">
        <title>Colletotrichum chrysophilum M932 genome sequence.</title>
        <authorList>
            <person name="Baroncelli R."/>
        </authorList>
    </citation>
    <scope>NUCLEOTIDE SEQUENCE</scope>
    <source>
        <strain evidence="2">M932</strain>
    </source>
</reference>
<sequence length="84" mass="8820">MNLGASHHALPSPIATKTKTISFPPFVLTFLHSAPFDCPFILLALPLPPTVCYSTPGTAHPPPPGRCAECDDPTTTSAPASQPR</sequence>
<gene>
    <name evidence="2" type="ORF">CCHR01_15742</name>
</gene>
<protein>
    <submittedName>
        <fullName evidence="2">Uncharacterized protein</fullName>
    </submittedName>
</protein>
<accession>A0AAD9A5S1</accession>
<name>A0AAD9A5S1_9PEZI</name>
<keyword evidence="3" id="KW-1185">Reference proteome</keyword>
<proteinExistence type="predicted"/>
<comment type="caution">
    <text evidence="2">The sequence shown here is derived from an EMBL/GenBank/DDBJ whole genome shotgun (WGS) entry which is preliminary data.</text>
</comment>
<feature type="compositionally biased region" description="Polar residues" evidence="1">
    <location>
        <begin position="73"/>
        <end position="84"/>
    </location>
</feature>
<dbReference type="EMBL" id="JAQOWY010000468">
    <property type="protein sequence ID" value="KAK1841617.1"/>
    <property type="molecule type" value="Genomic_DNA"/>
</dbReference>
<dbReference type="Proteomes" id="UP001243330">
    <property type="component" value="Unassembled WGS sequence"/>
</dbReference>
<evidence type="ECO:0000256" key="1">
    <source>
        <dbReference type="SAM" id="MobiDB-lite"/>
    </source>
</evidence>
<organism evidence="2 3">
    <name type="scientific">Colletotrichum chrysophilum</name>
    <dbReference type="NCBI Taxonomy" id="1836956"/>
    <lineage>
        <taxon>Eukaryota</taxon>
        <taxon>Fungi</taxon>
        <taxon>Dikarya</taxon>
        <taxon>Ascomycota</taxon>
        <taxon>Pezizomycotina</taxon>
        <taxon>Sordariomycetes</taxon>
        <taxon>Hypocreomycetidae</taxon>
        <taxon>Glomerellales</taxon>
        <taxon>Glomerellaceae</taxon>
        <taxon>Colletotrichum</taxon>
        <taxon>Colletotrichum gloeosporioides species complex</taxon>
    </lineage>
</organism>
<evidence type="ECO:0000313" key="3">
    <source>
        <dbReference type="Proteomes" id="UP001243330"/>
    </source>
</evidence>
<feature type="region of interest" description="Disordered" evidence="1">
    <location>
        <begin position="54"/>
        <end position="84"/>
    </location>
</feature>
<evidence type="ECO:0000313" key="2">
    <source>
        <dbReference type="EMBL" id="KAK1841617.1"/>
    </source>
</evidence>
<dbReference type="AlphaFoldDB" id="A0AAD9A5S1"/>